<gene>
    <name evidence="3" type="ORF">AMTR_s00022p00241270</name>
</gene>
<sequence length="62" mass="6490">MASQKLSVFAFLLVVVASLPASFAQESAEAPLPMENRSSFQIPALGAIVSASLLSFLTLLAH</sequence>
<evidence type="ECO:0000313" key="4">
    <source>
        <dbReference type="Proteomes" id="UP000017836"/>
    </source>
</evidence>
<keyword evidence="1" id="KW-0812">Transmembrane</keyword>
<feature type="transmembrane region" description="Helical" evidence="1">
    <location>
        <begin position="40"/>
        <end position="61"/>
    </location>
</feature>
<protein>
    <submittedName>
        <fullName evidence="3">Uncharacterized protein</fullName>
    </submittedName>
</protein>
<accession>W1PUL8</accession>
<dbReference type="AlphaFoldDB" id="W1PUL8"/>
<dbReference type="Proteomes" id="UP000017836">
    <property type="component" value="Unassembled WGS sequence"/>
</dbReference>
<dbReference type="Gramene" id="ERN11748">
    <property type="protein sequence ID" value="ERN11748"/>
    <property type="gene ID" value="AMTR_s00022p00241270"/>
</dbReference>
<organism evidence="3 4">
    <name type="scientific">Amborella trichopoda</name>
    <dbReference type="NCBI Taxonomy" id="13333"/>
    <lineage>
        <taxon>Eukaryota</taxon>
        <taxon>Viridiplantae</taxon>
        <taxon>Streptophyta</taxon>
        <taxon>Embryophyta</taxon>
        <taxon>Tracheophyta</taxon>
        <taxon>Spermatophyta</taxon>
        <taxon>Magnoliopsida</taxon>
        <taxon>Amborellales</taxon>
        <taxon>Amborellaceae</taxon>
        <taxon>Amborella</taxon>
    </lineage>
</organism>
<dbReference type="EMBL" id="KI392687">
    <property type="protein sequence ID" value="ERN11748.1"/>
    <property type="molecule type" value="Genomic_DNA"/>
</dbReference>
<reference evidence="4" key="1">
    <citation type="journal article" date="2013" name="Science">
        <title>The Amborella genome and the evolution of flowering plants.</title>
        <authorList>
            <consortium name="Amborella Genome Project"/>
        </authorList>
    </citation>
    <scope>NUCLEOTIDE SEQUENCE [LARGE SCALE GENOMIC DNA]</scope>
</reference>
<keyword evidence="1" id="KW-1133">Transmembrane helix</keyword>
<feature type="signal peptide" evidence="2">
    <location>
        <begin position="1"/>
        <end position="24"/>
    </location>
</feature>
<evidence type="ECO:0000256" key="2">
    <source>
        <dbReference type="SAM" id="SignalP"/>
    </source>
</evidence>
<evidence type="ECO:0000313" key="3">
    <source>
        <dbReference type="EMBL" id="ERN11748.1"/>
    </source>
</evidence>
<evidence type="ECO:0000256" key="1">
    <source>
        <dbReference type="SAM" id="Phobius"/>
    </source>
</evidence>
<keyword evidence="4" id="KW-1185">Reference proteome</keyword>
<name>W1PUL8_AMBTC</name>
<dbReference type="HOGENOM" id="CLU_2907067_0_0_1"/>
<keyword evidence="1" id="KW-0472">Membrane</keyword>
<keyword evidence="2" id="KW-0732">Signal</keyword>
<proteinExistence type="predicted"/>
<feature type="chain" id="PRO_5004807640" evidence="2">
    <location>
        <begin position="25"/>
        <end position="62"/>
    </location>
</feature>